<dbReference type="Gene3D" id="3.40.30.10">
    <property type="entry name" value="Glutaredoxin"/>
    <property type="match status" value="1"/>
</dbReference>
<dbReference type="SMART" id="SM00456">
    <property type="entry name" value="WW"/>
    <property type="match status" value="1"/>
</dbReference>
<dbReference type="PROSITE" id="PS50020">
    <property type="entry name" value="WW_DOMAIN_2"/>
    <property type="match status" value="1"/>
</dbReference>
<evidence type="ECO:0000256" key="8">
    <source>
        <dbReference type="ARBA" id="ARBA00022859"/>
    </source>
</evidence>
<gene>
    <name evidence="17" type="primary">Pqbp1</name>
</gene>
<dbReference type="InterPro" id="IPR001202">
    <property type="entry name" value="WW_dom"/>
</dbReference>
<dbReference type="SUPFAM" id="SSF51045">
    <property type="entry name" value="WW domain"/>
    <property type="match status" value="1"/>
</dbReference>
<dbReference type="GO" id="GO:0045087">
    <property type="term" value="P:innate immune response"/>
    <property type="evidence" value="ECO:0007669"/>
    <property type="project" value="UniProtKB-KW"/>
</dbReference>
<keyword evidence="5" id="KW-0399">Innate immunity</keyword>
<dbReference type="PANTHER" id="PTHR21737">
    <property type="entry name" value="POLYGLUTAMINE BINDING PROTEIN 1/MARVEL MEMBRANE-ASSOCIATING DOMAIN CONTAINING 3"/>
    <property type="match status" value="1"/>
</dbReference>
<dbReference type="GO" id="GO:0016607">
    <property type="term" value="C:nuclear speck"/>
    <property type="evidence" value="ECO:0007669"/>
    <property type="project" value="UniProtKB-SubCell"/>
</dbReference>
<dbReference type="Gene3D" id="2.20.70.10">
    <property type="match status" value="1"/>
</dbReference>
<keyword evidence="4" id="KW-0597">Phosphoprotein</keyword>
<keyword evidence="12" id="KW-0539">Nucleus</keyword>
<feature type="domain" description="WW" evidence="16">
    <location>
        <begin position="51"/>
        <end position="85"/>
    </location>
</feature>
<evidence type="ECO:0000256" key="9">
    <source>
        <dbReference type="ARBA" id="ARBA00023015"/>
    </source>
</evidence>
<keyword evidence="8" id="KW-0391">Immunity</keyword>
<comment type="subunit">
    <text evidence="14">Interacts with POU3F2/Brn-2, ATXN1, TXNL4A, HTT and AR. Interaction with ATXN1 correlates positively with the length of the polyglutamine tract. Interacts with RNA polymerase II large subunit in a phosphorylation-dependent manner. Forms a ternary complex with ATXN1 mutant and phosphorylated RNA polymerase II. Interacts (via C-terminus) with TXNL4A and CD2BP2. Interacts (via WW domain) with ATN1 and SF3B1, and may interact with additional splice factors. Interacts (via WW domain) with WBP11; Leading to reduce interaction between PQBP1 and TXNL4A. Interacts with CAPRIN1. Interacts with DDX1. Interacts with SFPQ. Interacts with KHSRP.</text>
</comment>
<accession>A0A6F9DQ61</accession>
<evidence type="ECO:0000313" key="17">
    <source>
        <dbReference type="EMBL" id="CAB3265123.1"/>
    </source>
</evidence>
<dbReference type="GO" id="GO:0000380">
    <property type="term" value="P:alternative mRNA splicing, via spliceosome"/>
    <property type="evidence" value="ECO:0007669"/>
    <property type="project" value="TreeGrafter"/>
</dbReference>
<feature type="region of interest" description="Disordered" evidence="15">
    <location>
        <begin position="109"/>
        <end position="199"/>
    </location>
</feature>
<keyword evidence="9" id="KW-0805">Transcription regulation</keyword>
<keyword evidence="6" id="KW-0507">mRNA processing</keyword>
<proteinExistence type="evidence at transcript level"/>
<evidence type="ECO:0000256" key="5">
    <source>
        <dbReference type="ARBA" id="ARBA00022588"/>
    </source>
</evidence>
<evidence type="ECO:0000256" key="4">
    <source>
        <dbReference type="ARBA" id="ARBA00022553"/>
    </source>
</evidence>
<evidence type="ECO:0000256" key="3">
    <source>
        <dbReference type="ARBA" id="ARBA00021117"/>
    </source>
</evidence>
<evidence type="ECO:0000256" key="6">
    <source>
        <dbReference type="ARBA" id="ARBA00022664"/>
    </source>
</evidence>
<keyword evidence="11" id="KW-0508">mRNA splicing</keyword>
<evidence type="ECO:0000256" key="2">
    <source>
        <dbReference type="ARBA" id="ARBA00004463"/>
    </source>
</evidence>
<reference evidence="17" key="1">
    <citation type="submission" date="2020-04" db="EMBL/GenBank/DDBJ databases">
        <authorList>
            <person name="Neveu A P."/>
        </authorList>
    </citation>
    <scope>NUCLEOTIDE SEQUENCE</scope>
    <source>
        <tissue evidence="17">Whole embryo</tissue>
    </source>
</reference>
<dbReference type="EMBL" id="LR789261">
    <property type="protein sequence ID" value="CAB3265123.1"/>
    <property type="molecule type" value="mRNA"/>
</dbReference>
<feature type="compositionally biased region" description="Basic residues" evidence="15">
    <location>
        <begin position="117"/>
        <end position="127"/>
    </location>
</feature>
<evidence type="ECO:0000256" key="15">
    <source>
        <dbReference type="SAM" id="MobiDB-lite"/>
    </source>
</evidence>
<organism evidence="17">
    <name type="scientific">Phallusia mammillata</name>
    <dbReference type="NCBI Taxonomy" id="59560"/>
    <lineage>
        <taxon>Eukaryota</taxon>
        <taxon>Metazoa</taxon>
        <taxon>Chordata</taxon>
        <taxon>Tunicata</taxon>
        <taxon>Ascidiacea</taxon>
        <taxon>Phlebobranchia</taxon>
        <taxon>Ascidiidae</taxon>
        <taxon>Phallusia</taxon>
    </lineage>
</organism>
<keyword evidence="10" id="KW-0804">Transcription</keyword>
<name>A0A6F9DQ61_9ASCI</name>
<evidence type="ECO:0000256" key="14">
    <source>
        <dbReference type="ARBA" id="ARBA00046362"/>
    </source>
</evidence>
<sequence length="199" mass="22599">MPLPSALAAKLARRGILSAERNLAGDEEVIAESYDKPQEGLVDHNIDEFGNPLPPPWEKVWEPEFETWYYWETVTDKVSWLPPSDPDAVITYPKSKSVHIKKPPELVRDKIVEKIPRSRPKPEKRRSRMEEEFDPMDPSSYSDAPKGKWSTGLKKLDDAKTGVDSTANGPLFQQRPYPSPGEVLSRNKMANRDYGPTKP</sequence>
<dbReference type="GO" id="GO:0043021">
    <property type="term" value="F:ribonucleoprotein complex binding"/>
    <property type="evidence" value="ECO:0007669"/>
    <property type="project" value="TreeGrafter"/>
</dbReference>
<evidence type="ECO:0000256" key="13">
    <source>
        <dbReference type="ARBA" id="ARBA00042167"/>
    </source>
</evidence>
<evidence type="ECO:0000256" key="7">
    <source>
        <dbReference type="ARBA" id="ARBA00022737"/>
    </source>
</evidence>
<evidence type="ECO:0000256" key="10">
    <source>
        <dbReference type="ARBA" id="ARBA00023163"/>
    </source>
</evidence>
<evidence type="ECO:0000256" key="1">
    <source>
        <dbReference type="ARBA" id="ARBA00004324"/>
    </source>
</evidence>
<dbReference type="PANTHER" id="PTHR21737:SF3">
    <property type="entry name" value="POLYGLUTAMINE-BINDING PROTEIN 1"/>
    <property type="match status" value="1"/>
</dbReference>
<evidence type="ECO:0000256" key="12">
    <source>
        <dbReference type="ARBA" id="ARBA00023242"/>
    </source>
</evidence>
<keyword evidence="7" id="KW-0677">Repeat</keyword>
<comment type="subcellular location">
    <subcellularLocation>
        <location evidence="2">Cytoplasmic granule</location>
    </subcellularLocation>
    <subcellularLocation>
        <location evidence="1">Nucleus speckle</location>
    </subcellularLocation>
</comment>
<dbReference type="GO" id="GO:0005737">
    <property type="term" value="C:cytoplasm"/>
    <property type="evidence" value="ECO:0007669"/>
    <property type="project" value="TreeGrafter"/>
</dbReference>
<evidence type="ECO:0000259" key="16">
    <source>
        <dbReference type="PROSITE" id="PS50020"/>
    </source>
</evidence>
<evidence type="ECO:0000256" key="11">
    <source>
        <dbReference type="ARBA" id="ARBA00023187"/>
    </source>
</evidence>
<protein>
    <recommendedName>
        <fullName evidence="3">Polyglutamine-binding protein 1</fullName>
    </recommendedName>
    <alternativeName>
        <fullName evidence="13">Polyglutamine tract-binding protein 1</fullName>
    </alternativeName>
</protein>
<dbReference type="AlphaFoldDB" id="A0A6F9DQ61"/>
<dbReference type="InterPro" id="IPR036020">
    <property type="entry name" value="WW_dom_sf"/>
</dbReference>